<proteinExistence type="predicted"/>
<keyword evidence="2" id="KW-1185">Reference proteome</keyword>
<gene>
    <name evidence="1" type="ordered locus">BpOF4_17850</name>
</gene>
<reference evidence="1 2" key="1">
    <citation type="journal article" date="2011" name="Environ. Microbiol.">
        <title>Genome of alkaliphilic Bacillus pseudofirmus OF4 reveals adaptations that support the ability to grow in an external pH range from 7.5 to 11.4.</title>
        <authorList>
            <person name="Janto B."/>
            <person name="Ahmed A."/>
            <person name="Ito M."/>
            <person name="Liu J."/>
            <person name="Hicks D.B."/>
            <person name="Pagni S."/>
            <person name="Fackelmayer O.J."/>
            <person name="Smith T.A."/>
            <person name="Earl J."/>
            <person name="Elbourne L.D."/>
            <person name="Hassan K."/>
            <person name="Paulsen I.T."/>
            <person name="Kolsto A.B."/>
            <person name="Tourasse N.J."/>
            <person name="Ehrlich G.D."/>
            <person name="Boissy R."/>
            <person name="Ivey D.M."/>
            <person name="Li G."/>
            <person name="Xue Y."/>
            <person name="Ma Y."/>
            <person name="Hu F.Z."/>
            <person name="Krulwich T.A."/>
        </authorList>
    </citation>
    <scope>NUCLEOTIDE SEQUENCE [LARGE SCALE GENOMIC DNA]</scope>
    <source>
        <strain evidence="2">ATCC BAA-2126 / JCM 17055 / OF4</strain>
    </source>
</reference>
<dbReference type="eggNOG" id="ENOG5031WI5">
    <property type="taxonomic scope" value="Bacteria"/>
</dbReference>
<organism evidence="1 2">
    <name type="scientific">Alkalihalophilus pseudofirmus (strain ATCC BAA-2126 / JCM 17055 / OF4)</name>
    <name type="common">Bacillus pseudofirmus</name>
    <dbReference type="NCBI Taxonomy" id="398511"/>
    <lineage>
        <taxon>Bacteria</taxon>
        <taxon>Bacillati</taxon>
        <taxon>Bacillota</taxon>
        <taxon>Bacilli</taxon>
        <taxon>Bacillales</taxon>
        <taxon>Bacillaceae</taxon>
        <taxon>Alkalihalophilus</taxon>
    </lineage>
</organism>
<dbReference type="KEGG" id="bpf:BpOF4_17850"/>
<dbReference type="STRING" id="398511.BpOF4_17850"/>
<sequence length="199" mass="23547">MKAMNGEATALNDSFTKEFIVEEFVEEDFHLFESKTGQYRMLFPNKFQMISEPPEYYGRQGEGFEMWSALIYDDTNNGNSYEIRAMFRETEEDLSETRLNILLEDHAFKNHYVELKQDETILYHGSSYWDASEPRGHLKDPNQYGANRFFGLIRDLNTNRIIEFVYSTNCYNEELGCEDESEDQYNFALKIMKSIKFLD</sequence>
<accession>D3FRM0</accession>
<name>D3FRM0_ALKPO</name>
<dbReference type="Proteomes" id="UP000001544">
    <property type="component" value="Chromosome"/>
</dbReference>
<dbReference type="RefSeq" id="WP_012958973.1">
    <property type="nucleotide sequence ID" value="NC_013791.2"/>
</dbReference>
<dbReference type="HOGENOM" id="CLU_1217850_0_0_9"/>
<dbReference type="AlphaFoldDB" id="D3FRM0"/>
<evidence type="ECO:0000313" key="1">
    <source>
        <dbReference type="EMBL" id="ADC51611.1"/>
    </source>
</evidence>
<protein>
    <submittedName>
        <fullName evidence="1">Uncharacterized protein</fullName>
    </submittedName>
</protein>
<evidence type="ECO:0000313" key="2">
    <source>
        <dbReference type="Proteomes" id="UP000001544"/>
    </source>
</evidence>
<dbReference type="EMBL" id="CP001878">
    <property type="protein sequence ID" value="ADC51611.1"/>
    <property type="molecule type" value="Genomic_DNA"/>
</dbReference>